<dbReference type="InterPro" id="IPR036890">
    <property type="entry name" value="HATPase_C_sf"/>
</dbReference>
<keyword evidence="13 15" id="KW-0472">Membrane</keyword>
<evidence type="ECO:0000256" key="10">
    <source>
        <dbReference type="ARBA" id="ARBA00022840"/>
    </source>
</evidence>
<keyword evidence="10" id="KW-0067">ATP-binding</keyword>
<dbReference type="GO" id="GO:0005524">
    <property type="term" value="F:ATP binding"/>
    <property type="evidence" value="ECO:0007669"/>
    <property type="project" value="UniProtKB-KW"/>
</dbReference>
<dbReference type="EC" id="2.7.13.3" evidence="3"/>
<dbReference type="SUPFAM" id="SSF55874">
    <property type="entry name" value="ATPase domain of HSP90 chaperone/DNA topoisomerase II/histidine kinase"/>
    <property type="match status" value="1"/>
</dbReference>
<feature type="transmembrane region" description="Helical" evidence="15">
    <location>
        <begin position="368"/>
        <end position="386"/>
    </location>
</feature>
<dbReference type="CDD" id="cd16922">
    <property type="entry name" value="HATPase_EvgS-ArcB-TorS-like"/>
    <property type="match status" value="1"/>
</dbReference>
<gene>
    <name evidence="20" type="primary">arcB_1</name>
    <name evidence="20" type="ORF">ERS852494_01231</name>
</gene>
<accession>A0A174JGK8</accession>
<dbReference type="InterPro" id="IPR003661">
    <property type="entry name" value="HisK_dim/P_dom"/>
</dbReference>
<dbReference type="InterPro" id="IPR011006">
    <property type="entry name" value="CheY-like_superfamily"/>
</dbReference>
<feature type="modified residue" description="4-aspartylphosphate" evidence="14">
    <location>
        <position position="967"/>
    </location>
</feature>
<dbReference type="Gene3D" id="3.40.50.2300">
    <property type="match status" value="3"/>
</dbReference>
<evidence type="ECO:0000259" key="19">
    <source>
        <dbReference type="PROSITE" id="PS50113"/>
    </source>
</evidence>
<dbReference type="InterPro" id="IPR001789">
    <property type="entry name" value="Sig_transdc_resp-reg_receiver"/>
</dbReference>
<evidence type="ECO:0000313" key="20">
    <source>
        <dbReference type="EMBL" id="CUO97047.1"/>
    </source>
</evidence>
<evidence type="ECO:0000256" key="15">
    <source>
        <dbReference type="SAM" id="Phobius"/>
    </source>
</evidence>
<evidence type="ECO:0000256" key="7">
    <source>
        <dbReference type="ARBA" id="ARBA00022692"/>
    </source>
</evidence>
<dbReference type="InterPro" id="IPR003594">
    <property type="entry name" value="HATPase_dom"/>
</dbReference>
<dbReference type="FunFam" id="1.10.287.130:FF:000004">
    <property type="entry name" value="Ethylene receptor 1"/>
    <property type="match status" value="1"/>
</dbReference>
<dbReference type="InterPro" id="IPR005467">
    <property type="entry name" value="His_kinase_dom"/>
</dbReference>
<keyword evidence="11 15" id="KW-1133">Transmembrane helix</keyword>
<feature type="chain" id="PRO_5008025161" description="histidine kinase" evidence="16">
    <location>
        <begin position="23"/>
        <end position="1039"/>
    </location>
</feature>
<evidence type="ECO:0000256" key="13">
    <source>
        <dbReference type="ARBA" id="ARBA00023136"/>
    </source>
</evidence>
<dbReference type="CDD" id="cd00082">
    <property type="entry name" value="HisKA"/>
    <property type="match status" value="1"/>
</dbReference>
<dbReference type="SUPFAM" id="SSF52172">
    <property type="entry name" value="CheY-like"/>
    <property type="match status" value="1"/>
</dbReference>
<evidence type="ECO:0000256" key="9">
    <source>
        <dbReference type="ARBA" id="ARBA00022777"/>
    </source>
</evidence>
<dbReference type="InterPro" id="IPR013655">
    <property type="entry name" value="PAS_fold_3"/>
</dbReference>
<dbReference type="Gene3D" id="3.30.450.20">
    <property type="entry name" value="PAS domain"/>
    <property type="match status" value="2"/>
</dbReference>
<keyword evidence="9 20" id="KW-0418">Kinase</keyword>
<dbReference type="Pfam" id="PF08447">
    <property type="entry name" value="PAS_3"/>
    <property type="match status" value="1"/>
</dbReference>
<dbReference type="PROSITE" id="PS50110">
    <property type="entry name" value="RESPONSE_REGULATORY"/>
    <property type="match status" value="1"/>
</dbReference>
<dbReference type="InterPro" id="IPR036097">
    <property type="entry name" value="HisK_dim/P_sf"/>
</dbReference>
<feature type="domain" description="Histidine kinase" evidence="17">
    <location>
        <begin position="685"/>
        <end position="896"/>
    </location>
</feature>
<organism evidence="20 21">
    <name type="scientific">Bacteroides caccae</name>
    <dbReference type="NCBI Taxonomy" id="47678"/>
    <lineage>
        <taxon>Bacteria</taxon>
        <taxon>Pseudomonadati</taxon>
        <taxon>Bacteroidota</taxon>
        <taxon>Bacteroidia</taxon>
        <taxon>Bacteroidales</taxon>
        <taxon>Bacteroidaceae</taxon>
        <taxon>Bacteroides</taxon>
    </lineage>
</organism>
<dbReference type="Pfam" id="PF00512">
    <property type="entry name" value="HisKA"/>
    <property type="match status" value="1"/>
</dbReference>
<evidence type="ECO:0000256" key="5">
    <source>
        <dbReference type="ARBA" id="ARBA00022553"/>
    </source>
</evidence>
<dbReference type="GO" id="GO:0005886">
    <property type="term" value="C:plasma membrane"/>
    <property type="evidence" value="ECO:0007669"/>
    <property type="project" value="UniProtKB-SubCell"/>
</dbReference>
<evidence type="ECO:0000256" key="6">
    <source>
        <dbReference type="ARBA" id="ARBA00022679"/>
    </source>
</evidence>
<keyword evidence="8" id="KW-0547">Nucleotide-binding</keyword>
<feature type="domain" description="Response regulatory" evidence="18">
    <location>
        <begin position="919"/>
        <end position="1032"/>
    </location>
</feature>
<evidence type="ECO:0000313" key="21">
    <source>
        <dbReference type="Proteomes" id="UP000095657"/>
    </source>
</evidence>
<dbReference type="AlphaFoldDB" id="A0A174JGK8"/>
<dbReference type="SUPFAM" id="SSF47384">
    <property type="entry name" value="Homodimeric domain of signal transducing histidine kinase"/>
    <property type="match status" value="1"/>
</dbReference>
<dbReference type="RefSeq" id="WP_055170583.1">
    <property type="nucleotide sequence ID" value="NZ_CZAI01000002.1"/>
</dbReference>
<dbReference type="Pfam" id="PF02518">
    <property type="entry name" value="HATPase_c"/>
    <property type="match status" value="1"/>
</dbReference>
<evidence type="ECO:0000256" key="16">
    <source>
        <dbReference type="SAM" id="SignalP"/>
    </source>
</evidence>
<evidence type="ECO:0000256" key="8">
    <source>
        <dbReference type="ARBA" id="ARBA00022741"/>
    </source>
</evidence>
<comment type="catalytic activity">
    <reaction evidence="1">
        <text>ATP + protein L-histidine = ADP + protein N-phospho-L-histidine.</text>
        <dbReference type="EC" id="2.7.13.3"/>
    </reaction>
</comment>
<protein>
    <recommendedName>
        <fullName evidence="3">histidine kinase</fullName>
        <ecNumber evidence="3">2.7.13.3</ecNumber>
    </recommendedName>
</protein>
<keyword evidence="4" id="KW-1003">Cell membrane</keyword>
<dbReference type="SMART" id="SM00448">
    <property type="entry name" value="REC"/>
    <property type="match status" value="1"/>
</dbReference>
<dbReference type="Pfam" id="PF00072">
    <property type="entry name" value="Response_reg"/>
    <property type="match status" value="1"/>
</dbReference>
<keyword evidence="6 20" id="KW-0808">Transferase</keyword>
<evidence type="ECO:0000256" key="1">
    <source>
        <dbReference type="ARBA" id="ARBA00000085"/>
    </source>
</evidence>
<keyword evidence="5 14" id="KW-0597">Phosphoprotein</keyword>
<dbReference type="FunFam" id="3.30.565.10:FF:000023">
    <property type="entry name" value="PAS domain-containing sensor histidine kinase"/>
    <property type="match status" value="1"/>
</dbReference>
<keyword evidence="16" id="KW-0732">Signal</keyword>
<feature type="domain" description="PAC" evidence="19">
    <location>
        <begin position="611"/>
        <end position="667"/>
    </location>
</feature>
<reference evidence="20 21" key="1">
    <citation type="submission" date="2015-09" db="EMBL/GenBank/DDBJ databases">
        <authorList>
            <consortium name="Pathogen Informatics"/>
        </authorList>
    </citation>
    <scope>NUCLEOTIDE SEQUENCE [LARGE SCALE GENOMIC DNA]</scope>
    <source>
        <strain evidence="20 21">2789STDY5834880</strain>
    </source>
</reference>
<dbReference type="PRINTS" id="PR00344">
    <property type="entry name" value="BCTRLSENSOR"/>
</dbReference>
<evidence type="ECO:0000256" key="4">
    <source>
        <dbReference type="ARBA" id="ARBA00022475"/>
    </source>
</evidence>
<dbReference type="GO" id="GO:0000155">
    <property type="term" value="F:phosphorelay sensor kinase activity"/>
    <property type="evidence" value="ECO:0007669"/>
    <property type="project" value="InterPro"/>
</dbReference>
<evidence type="ECO:0000259" key="17">
    <source>
        <dbReference type="PROSITE" id="PS50109"/>
    </source>
</evidence>
<dbReference type="SMART" id="SM00388">
    <property type="entry name" value="HisKA"/>
    <property type="match status" value="1"/>
</dbReference>
<dbReference type="Proteomes" id="UP000095657">
    <property type="component" value="Unassembled WGS sequence"/>
</dbReference>
<dbReference type="PROSITE" id="PS50109">
    <property type="entry name" value="HIS_KIN"/>
    <property type="match status" value="1"/>
</dbReference>
<proteinExistence type="predicted"/>
<dbReference type="PANTHER" id="PTHR43047">
    <property type="entry name" value="TWO-COMPONENT HISTIDINE PROTEIN KINASE"/>
    <property type="match status" value="1"/>
</dbReference>
<dbReference type="PROSITE" id="PS50113">
    <property type="entry name" value="PAC"/>
    <property type="match status" value="1"/>
</dbReference>
<dbReference type="Gene3D" id="1.10.287.130">
    <property type="match status" value="1"/>
</dbReference>
<dbReference type="CDD" id="cd17546">
    <property type="entry name" value="REC_hyHK_CKI1_RcsC-like"/>
    <property type="match status" value="1"/>
</dbReference>
<comment type="subcellular location">
    <subcellularLocation>
        <location evidence="2">Cell membrane</location>
    </subcellularLocation>
</comment>
<evidence type="ECO:0000256" key="11">
    <source>
        <dbReference type="ARBA" id="ARBA00022989"/>
    </source>
</evidence>
<keyword evidence="7 15" id="KW-0812">Transmembrane</keyword>
<sequence length="1039" mass="119390">MDIKKRLLLLLLCFISIVPSIAQRDHIDISNYILCINSYAESSPWSNRMISTVTEYVQKDPQLALYAEHMNMLMIENDSTLAEFKLSISQKYKRHRPRLLILLGNPALLMRDEYRELWGDIPIVLCSEENYLGPQETYTKKQAIATADRTPLTQLADPYNMVLLYSNLYLDENIQLICHIVPEIKKFIFIGDARQINQTNNLDIRNKLKKTHPNVEYQFITPQDMTTNQLLDSLYFVDPKTTGVLFSSWFYKTTFAGNTSLVSNAHKLIGTTAAPIFTLNMADITEENGGMIGGYTYNQKHFNQQLIHTIAEILAGKQARDIPFYIPTDGAPIINYKILLRKGFSPSMCPPDTHFLNKPLSFWKQNEYFIIGTLCFVVLLAFLLFYRIHSLNIIKNAQRKEIDAMTDFKNLINNMPILYMQEELITDEKGTPVELIYRNVNSHFEKNFYRKEEVIGKKASEIFPESMPEFLHFIQIALAENKAITFPYYFRKIDTFYDIVLRGNPHNKMIDVFCLDSTELHRAQQKLSTINNKLAMSLDVANIVPWKWDLTSRTILCDINKPIELSTQGKGIAEEQLAVPDIQYFSKIFKEDRKRVEQAYKDLIEGRSEKVKEEYRVINTHKGFHRIEWVEAQAAVETRDENGKPLTLVGSSLIITERKKMEQELINAKNRAEESNRLKSAFLANMSHEIRTPLNAIVGFSGILASTEEEEEKQEYVSIIENNNTLLLQLISDILDLSKIEAGTLDLHYSNVEINDLMRELENSCQLKLKSDNVKLEFVAPEAPCFANIEKNRLSQLIINFVTNAIKFTSQGSIRFGYERQNNELYFYVTDTGCGIPQDKLDSIFGRFVKLNSFAQGTGLGLSICRTLINHMGGKIGVESEEGKGSTFWFTLPYKQIEAIEKAPQKEIQSITIAKDKLIILIAEDNESNYKLFESILKYDYHLIHAWDGQEAVNMFKEYDPQIVLMDINMPVMDGYEATKEIRKYSAKVPIIAITAFAYASDEQRVMASGFDGYMPKPINARLLKAQLMDIMQKRIILL</sequence>
<dbReference type="EMBL" id="CZAI01000002">
    <property type="protein sequence ID" value="CUO97047.1"/>
    <property type="molecule type" value="Genomic_DNA"/>
</dbReference>
<dbReference type="InterPro" id="IPR004358">
    <property type="entry name" value="Sig_transdc_His_kin-like_C"/>
</dbReference>
<dbReference type="InterPro" id="IPR000700">
    <property type="entry name" value="PAS-assoc_C"/>
</dbReference>
<evidence type="ECO:0000259" key="18">
    <source>
        <dbReference type="PROSITE" id="PS50110"/>
    </source>
</evidence>
<dbReference type="Gene3D" id="3.30.565.10">
    <property type="entry name" value="Histidine kinase-like ATPase, C-terminal domain"/>
    <property type="match status" value="1"/>
</dbReference>
<dbReference type="GO" id="GO:0009927">
    <property type="term" value="F:histidine phosphotransfer kinase activity"/>
    <property type="evidence" value="ECO:0007669"/>
    <property type="project" value="TreeGrafter"/>
</dbReference>
<keyword evidence="12" id="KW-0902">Two-component regulatory system</keyword>
<evidence type="ECO:0000256" key="14">
    <source>
        <dbReference type="PROSITE-ProRule" id="PRU00169"/>
    </source>
</evidence>
<evidence type="ECO:0000256" key="2">
    <source>
        <dbReference type="ARBA" id="ARBA00004236"/>
    </source>
</evidence>
<dbReference type="SMART" id="SM00387">
    <property type="entry name" value="HATPase_c"/>
    <property type="match status" value="1"/>
</dbReference>
<evidence type="ECO:0000256" key="3">
    <source>
        <dbReference type="ARBA" id="ARBA00012438"/>
    </source>
</evidence>
<dbReference type="STRING" id="47678.ERS852494_01231"/>
<feature type="signal peptide" evidence="16">
    <location>
        <begin position="1"/>
        <end position="22"/>
    </location>
</feature>
<evidence type="ECO:0000256" key="12">
    <source>
        <dbReference type="ARBA" id="ARBA00023012"/>
    </source>
</evidence>
<name>A0A174JGK8_9BACE</name>
<dbReference type="PANTHER" id="PTHR43047:SF72">
    <property type="entry name" value="OSMOSENSING HISTIDINE PROTEIN KINASE SLN1"/>
    <property type="match status" value="1"/>
</dbReference>